<evidence type="ECO:0000256" key="2">
    <source>
        <dbReference type="ARBA" id="ARBA00023239"/>
    </source>
</evidence>
<proteinExistence type="inferred from homology"/>
<organism evidence="5 6">
    <name type="scientific">Rhodovarius crocodyli</name>
    <dbReference type="NCBI Taxonomy" id="1979269"/>
    <lineage>
        <taxon>Bacteria</taxon>
        <taxon>Pseudomonadati</taxon>
        <taxon>Pseudomonadota</taxon>
        <taxon>Alphaproteobacteria</taxon>
        <taxon>Acetobacterales</taxon>
        <taxon>Roseomonadaceae</taxon>
        <taxon>Rhodovarius</taxon>
    </lineage>
</organism>
<comment type="similarity">
    <text evidence="1 3">Belongs to the DapA family.</text>
</comment>
<dbReference type="EMBL" id="SACL01000004">
    <property type="protein sequence ID" value="RVT96184.1"/>
    <property type="molecule type" value="Genomic_DNA"/>
</dbReference>
<dbReference type="InterPro" id="IPR002220">
    <property type="entry name" value="DapA-like"/>
</dbReference>
<accession>A0A437MEV4</accession>
<dbReference type="SMART" id="SM01130">
    <property type="entry name" value="DHDPS"/>
    <property type="match status" value="1"/>
</dbReference>
<evidence type="ECO:0000256" key="3">
    <source>
        <dbReference type="PIRNR" id="PIRNR001365"/>
    </source>
</evidence>
<dbReference type="Gene3D" id="3.20.20.70">
    <property type="entry name" value="Aldolase class I"/>
    <property type="match status" value="1"/>
</dbReference>
<dbReference type="OrthoDB" id="7250010at2"/>
<dbReference type="GO" id="GO:0005829">
    <property type="term" value="C:cytosol"/>
    <property type="evidence" value="ECO:0007669"/>
    <property type="project" value="TreeGrafter"/>
</dbReference>
<reference evidence="5 6" key="1">
    <citation type="submission" date="2019-01" db="EMBL/GenBank/DDBJ databases">
        <authorList>
            <person name="Chen W.-M."/>
        </authorList>
    </citation>
    <scope>NUCLEOTIDE SEQUENCE [LARGE SCALE GENOMIC DNA]</scope>
    <source>
        <strain evidence="5 6">CCP-6</strain>
    </source>
</reference>
<dbReference type="PANTHER" id="PTHR12128:SF66">
    <property type="entry name" value="4-HYDROXY-2-OXOGLUTARATE ALDOLASE, MITOCHONDRIAL"/>
    <property type="match status" value="1"/>
</dbReference>
<dbReference type="PIRSF" id="PIRSF001365">
    <property type="entry name" value="DHDPS"/>
    <property type="match status" value="1"/>
</dbReference>
<evidence type="ECO:0000256" key="4">
    <source>
        <dbReference type="PIRSR" id="PIRSR001365-2"/>
    </source>
</evidence>
<sequence length="307" mass="32341">MLLDTSAKGTFIIAPTPFEPNGALDLASTARMTERYLGMGVRGMTILGIMGEAPKLEQAEAVAFVRQVLDVVAGAVPVVVGVSAPGFAAMRALTAEVTALGAAGVMIAPPPFLKGEDAVVSYFQQASEAVSPAPWVLQDFPQANGVYMGTGTITRVLADERCVMVKAEDWPGLDKISTLKAGMKSGTTRAVPILGGNSGLFLPEELNRGADGVMTGYAFPELLVDLTDNGPTEAAWDRFEAHLPLIRTDNQQGLGLAVRKHVLARRGIIAHPTARAPAPKLSDAARAEVDYLLSRIARRDPIAADLA</sequence>
<dbReference type="CDD" id="cd00408">
    <property type="entry name" value="DHDPS-like"/>
    <property type="match status" value="1"/>
</dbReference>
<dbReference type="GO" id="GO:0008840">
    <property type="term" value="F:4-hydroxy-tetrahydrodipicolinate synthase activity"/>
    <property type="evidence" value="ECO:0007669"/>
    <property type="project" value="TreeGrafter"/>
</dbReference>
<gene>
    <name evidence="5" type="ORF">EOD42_13780</name>
</gene>
<comment type="caution">
    <text evidence="5">The sequence shown here is derived from an EMBL/GenBank/DDBJ whole genome shotgun (WGS) entry which is preliminary data.</text>
</comment>
<evidence type="ECO:0000313" key="5">
    <source>
        <dbReference type="EMBL" id="RVT96184.1"/>
    </source>
</evidence>
<dbReference type="SUPFAM" id="SSF51569">
    <property type="entry name" value="Aldolase"/>
    <property type="match status" value="1"/>
</dbReference>
<dbReference type="Proteomes" id="UP000282957">
    <property type="component" value="Unassembled WGS sequence"/>
</dbReference>
<evidence type="ECO:0000256" key="1">
    <source>
        <dbReference type="ARBA" id="ARBA00007592"/>
    </source>
</evidence>
<keyword evidence="2 3" id="KW-0456">Lyase</keyword>
<dbReference type="AlphaFoldDB" id="A0A437MEV4"/>
<protein>
    <submittedName>
        <fullName evidence="5">Dihydrodipicolinate synthase family protein</fullName>
    </submittedName>
</protein>
<dbReference type="PANTHER" id="PTHR12128">
    <property type="entry name" value="DIHYDRODIPICOLINATE SYNTHASE"/>
    <property type="match status" value="1"/>
</dbReference>
<dbReference type="Pfam" id="PF00701">
    <property type="entry name" value="DHDPS"/>
    <property type="match status" value="1"/>
</dbReference>
<name>A0A437MEV4_9PROT</name>
<dbReference type="InterPro" id="IPR013785">
    <property type="entry name" value="Aldolase_TIM"/>
</dbReference>
<feature type="binding site" evidence="4">
    <location>
        <position position="214"/>
    </location>
    <ligand>
        <name>pyruvate</name>
        <dbReference type="ChEBI" id="CHEBI:15361"/>
    </ligand>
</feature>
<evidence type="ECO:0000313" key="6">
    <source>
        <dbReference type="Proteomes" id="UP000282957"/>
    </source>
</evidence>
<keyword evidence="6" id="KW-1185">Reference proteome</keyword>
<dbReference type="RefSeq" id="WP_127788117.1">
    <property type="nucleotide sequence ID" value="NZ_SACL01000004.1"/>
</dbReference>